<name>A0A8H6X5A8_9AGAR</name>
<feature type="transmembrane region" description="Helical" evidence="8">
    <location>
        <begin position="379"/>
        <end position="401"/>
    </location>
</feature>
<organism evidence="10 11">
    <name type="scientific">Mycena venus</name>
    <dbReference type="NCBI Taxonomy" id="2733690"/>
    <lineage>
        <taxon>Eukaryota</taxon>
        <taxon>Fungi</taxon>
        <taxon>Dikarya</taxon>
        <taxon>Basidiomycota</taxon>
        <taxon>Agaricomycotina</taxon>
        <taxon>Agaricomycetes</taxon>
        <taxon>Agaricomycetidae</taxon>
        <taxon>Agaricales</taxon>
        <taxon>Marasmiineae</taxon>
        <taxon>Mycenaceae</taxon>
        <taxon>Mycena</taxon>
    </lineage>
</organism>
<dbReference type="PROSITE" id="PS00218">
    <property type="entry name" value="AMINO_ACID_PERMEASE_1"/>
    <property type="match status" value="1"/>
</dbReference>
<dbReference type="Pfam" id="PF00324">
    <property type="entry name" value="AA_permease"/>
    <property type="match status" value="2"/>
</dbReference>
<dbReference type="InterPro" id="IPR004840">
    <property type="entry name" value="Amino_acid_permease_CS"/>
</dbReference>
<dbReference type="GO" id="GO:0016020">
    <property type="term" value="C:membrane"/>
    <property type="evidence" value="ECO:0007669"/>
    <property type="project" value="UniProtKB-SubCell"/>
</dbReference>
<feature type="transmembrane region" description="Helical" evidence="8">
    <location>
        <begin position="486"/>
        <end position="506"/>
    </location>
</feature>
<comment type="caution">
    <text evidence="10">The sequence shown here is derived from an EMBL/GenBank/DDBJ whole genome shotgun (WGS) entry which is preliminary data.</text>
</comment>
<feature type="compositionally biased region" description="Basic and acidic residues" evidence="7">
    <location>
        <begin position="1"/>
        <end position="17"/>
    </location>
</feature>
<feature type="transmembrane region" description="Helical" evidence="8">
    <location>
        <begin position="407"/>
        <end position="431"/>
    </location>
</feature>
<dbReference type="AlphaFoldDB" id="A0A8H6X5A8"/>
<evidence type="ECO:0000256" key="8">
    <source>
        <dbReference type="SAM" id="Phobius"/>
    </source>
</evidence>
<evidence type="ECO:0000259" key="9">
    <source>
        <dbReference type="Pfam" id="PF00324"/>
    </source>
</evidence>
<feature type="transmembrane region" description="Helical" evidence="8">
    <location>
        <begin position="147"/>
        <end position="169"/>
    </location>
</feature>
<keyword evidence="2" id="KW-0813">Transport</keyword>
<sequence length="556" mass="60498">MASDSRVEKAHDIEKESTTSLPTPESGENLNRALSSRQVSMIAIGGSIGTGLFLGTGRALATGGPGSLLLNYSLVGGVVFLVMLCLGEMATEFPLAGSFSTYSARFVDEPFGFSIGWNYAFNDAISTAGDLTAAQLLMEYWIPSGHLVWLPSLFFLAFIVVINLIHVKAYGEMEYWLSSLKVISIVIFFFLGIAVNAGGNTSHEYIGAKVGSSRICSFQKLKNIPFASTGRSTKPPSLEDSEGSHLSSSPPRSPMEEPSLSVSRDAGEQRNPTRNVPRVINRVFFRILIFYILTVIIIGFDIPYNFPNLSTKTTATSPFTLVFAQAGSKAGGSFMNVVILTSVISAGNHALFAGARVVYGLSAIGQAPRIFLHTNRNGVPWVAVLAVASVSLIFFGASFLPGGAGQIWTWAQNLVGVSNQIAWWCIGVSSWRFRRAWVAQGRKIEELKFPNPLGGFAALAVVFSTSAIILIQGWSAWKGGFDKISFVSNYIELPLFALLYVIWRLVKHTPTPSLLDIDIDAGRHVEGPEDAKNNEDINRRERGKYGWLWKIYGLVA</sequence>
<evidence type="ECO:0000256" key="3">
    <source>
        <dbReference type="ARBA" id="ARBA00022692"/>
    </source>
</evidence>
<feature type="region of interest" description="Disordered" evidence="7">
    <location>
        <begin position="227"/>
        <end position="272"/>
    </location>
</feature>
<feature type="transmembrane region" description="Helical" evidence="8">
    <location>
        <begin position="337"/>
        <end position="359"/>
    </location>
</feature>
<protein>
    <submittedName>
        <fullName evidence="10">Amino acid permease/ SLC12A domain-containing protein</fullName>
    </submittedName>
</protein>
<feature type="compositionally biased region" description="Low complexity" evidence="7">
    <location>
        <begin position="246"/>
        <end position="261"/>
    </location>
</feature>
<evidence type="ECO:0000313" key="10">
    <source>
        <dbReference type="EMBL" id="KAF7334417.1"/>
    </source>
</evidence>
<keyword evidence="3 8" id="KW-0812">Transmembrane</keyword>
<dbReference type="Gene3D" id="1.20.1740.10">
    <property type="entry name" value="Amino acid/polyamine transporter I"/>
    <property type="match status" value="2"/>
</dbReference>
<accession>A0A8H6X5A8</accession>
<feature type="transmembrane region" description="Helical" evidence="8">
    <location>
        <begin position="175"/>
        <end position="195"/>
    </location>
</feature>
<dbReference type="InterPro" id="IPR004841">
    <property type="entry name" value="AA-permease/SLC12A_dom"/>
</dbReference>
<evidence type="ECO:0000256" key="1">
    <source>
        <dbReference type="ARBA" id="ARBA00004141"/>
    </source>
</evidence>
<dbReference type="OrthoDB" id="3900342at2759"/>
<comment type="subcellular location">
    <subcellularLocation>
        <location evidence="1">Membrane</location>
        <topology evidence="1">Multi-pass membrane protein</topology>
    </subcellularLocation>
</comment>
<evidence type="ECO:0000256" key="7">
    <source>
        <dbReference type="SAM" id="MobiDB-lite"/>
    </source>
</evidence>
<feature type="transmembrane region" description="Helical" evidence="8">
    <location>
        <begin position="67"/>
        <end position="86"/>
    </location>
</feature>
<evidence type="ECO:0000256" key="5">
    <source>
        <dbReference type="ARBA" id="ARBA00022989"/>
    </source>
</evidence>
<gene>
    <name evidence="10" type="ORF">MVEN_02271000</name>
</gene>
<feature type="compositionally biased region" description="Polar residues" evidence="7">
    <location>
        <begin position="18"/>
        <end position="29"/>
    </location>
</feature>
<keyword evidence="11" id="KW-1185">Reference proteome</keyword>
<evidence type="ECO:0000256" key="6">
    <source>
        <dbReference type="ARBA" id="ARBA00023136"/>
    </source>
</evidence>
<evidence type="ECO:0000256" key="2">
    <source>
        <dbReference type="ARBA" id="ARBA00022448"/>
    </source>
</evidence>
<feature type="domain" description="Amino acid permease/ SLC12A" evidence="9">
    <location>
        <begin position="266"/>
        <end position="513"/>
    </location>
</feature>
<evidence type="ECO:0000313" key="11">
    <source>
        <dbReference type="Proteomes" id="UP000620124"/>
    </source>
</evidence>
<keyword evidence="5 8" id="KW-1133">Transmembrane helix</keyword>
<dbReference type="Proteomes" id="UP000620124">
    <property type="component" value="Unassembled WGS sequence"/>
</dbReference>
<feature type="transmembrane region" description="Helical" evidence="8">
    <location>
        <begin position="452"/>
        <end position="474"/>
    </location>
</feature>
<proteinExistence type="predicted"/>
<feature type="region of interest" description="Disordered" evidence="7">
    <location>
        <begin position="1"/>
        <end position="29"/>
    </location>
</feature>
<dbReference type="GO" id="GO:0015171">
    <property type="term" value="F:amino acid transmembrane transporter activity"/>
    <property type="evidence" value="ECO:0007669"/>
    <property type="project" value="TreeGrafter"/>
</dbReference>
<evidence type="ECO:0000256" key="4">
    <source>
        <dbReference type="ARBA" id="ARBA00022970"/>
    </source>
</evidence>
<keyword evidence="4" id="KW-0029">Amino-acid transport</keyword>
<dbReference type="PANTHER" id="PTHR43341">
    <property type="entry name" value="AMINO ACID PERMEASE"/>
    <property type="match status" value="1"/>
</dbReference>
<keyword evidence="6 8" id="KW-0472">Membrane</keyword>
<dbReference type="PIRSF" id="PIRSF006060">
    <property type="entry name" value="AA_transporter"/>
    <property type="match status" value="1"/>
</dbReference>
<dbReference type="InterPro" id="IPR050524">
    <property type="entry name" value="APC_YAT"/>
</dbReference>
<feature type="transmembrane region" description="Helical" evidence="8">
    <location>
        <begin position="283"/>
        <end position="302"/>
    </location>
</feature>
<reference evidence="10" key="1">
    <citation type="submission" date="2020-05" db="EMBL/GenBank/DDBJ databases">
        <title>Mycena genomes resolve the evolution of fungal bioluminescence.</title>
        <authorList>
            <person name="Tsai I.J."/>
        </authorList>
    </citation>
    <scope>NUCLEOTIDE SEQUENCE</scope>
    <source>
        <strain evidence="10">CCC161011</strain>
    </source>
</reference>
<feature type="transmembrane region" description="Helical" evidence="8">
    <location>
        <begin position="39"/>
        <end position="61"/>
    </location>
</feature>
<feature type="domain" description="Amino acid permease/ SLC12A" evidence="9">
    <location>
        <begin position="39"/>
        <end position="210"/>
    </location>
</feature>
<dbReference type="PANTHER" id="PTHR43341:SF3">
    <property type="entry name" value="AMINO-ACID PERMEASE PB1C11.02-RELATED"/>
    <property type="match status" value="1"/>
</dbReference>
<dbReference type="EMBL" id="JACAZI010000026">
    <property type="protein sequence ID" value="KAF7334417.1"/>
    <property type="molecule type" value="Genomic_DNA"/>
</dbReference>